<evidence type="ECO:0000259" key="12">
    <source>
        <dbReference type="PROSITE" id="PS50004"/>
    </source>
</evidence>
<dbReference type="InterPro" id="IPR037765">
    <property type="entry name" value="C2B_Tricalbin"/>
</dbReference>
<evidence type="ECO:0000256" key="3">
    <source>
        <dbReference type="ARBA" id="ARBA00022553"/>
    </source>
</evidence>
<dbReference type="AlphaFoldDB" id="A0AAD3YB63"/>
<evidence type="ECO:0000256" key="2">
    <source>
        <dbReference type="ARBA" id="ARBA00022448"/>
    </source>
</evidence>
<dbReference type="PANTHER" id="PTHR47348:SF3">
    <property type="entry name" value="MEIOTICALLY UP-REGULATED GENE 190 PROTEIN"/>
    <property type="match status" value="1"/>
</dbReference>
<evidence type="ECO:0000256" key="5">
    <source>
        <dbReference type="ARBA" id="ARBA00022737"/>
    </source>
</evidence>
<reference evidence="14" key="2">
    <citation type="submission" date="2023-06" db="EMBL/GenBank/DDBJ databases">
        <authorList>
            <person name="Kobayashi Y."/>
            <person name="Kayamori A."/>
            <person name="Aoki K."/>
            <person name="Shiwa Y."/>
            <person name="Fujita N."/>
            <person name="Sugita T."/>
            <person name="Iwasaki W."/>
            <person name="Tanaka N."/>
            <person name="Takashima M."/>
        </authorList>
    </citation>
    <scope>NUCLEOTIDE SEQUENCE</scope>
    <source>
        <strain evidence="14">HIS016</strain>
    </source>
</reference>
<dbReference type="CDD" id="cd21676">
    <property type="entry name" value="SMP_Mug190"/>
    <property type="match status" value="1"/>
</dbReference>
<keyword evidence="10" id="KW-0472">Membrane</keyword>
<dbReference type="InterPro" id="IPR035892">
    <property type="entry name" value="C2_domain_sf"/>
</dbReference>
<feature type="compositionally biased region" description="Polar residues" evidence="11">
    <location>
        <begin position="140"/>
        <end position="163"/>
    </location>
</feature>
<evidence type="ECO:0000256" key="9">
    <source>
        <dbReference type="ARBA" id="ARBA00023121"/>
    </source>
</evidence>
<keyword evidence="6" id="KW-0256">Endoplasmic reticulum</keyword>
<keyword evidence="4" id="KW-0812">Transmembrane</keyword>
<evidence type="ECO:0000259" key="13">
    <source>
        <dbReference type="PROSITE" id="PS51847"/>
    </source>
</evidence>
<feature type="domain" description="C2" evidence="12">
    <location>
        <begin position="827"/>
        <end position="969"/>
    </location>
</feature>
<evidence type="ECO:0000256" key="8">
    <source>
        <dbReference type="ARBA" id="ARBA00023055"/>
    </source>
</evidence>
<dbReference type="PROSITE" id="PS51847">
    <property type="entry name" value="SMP"/>
    <property type="match status" value="1"/>
</dbReference>
<evidence type="ECO:0000256" key="11">
    <source>
        <dbReference type="SAM" id="MobiDB-lite"/>
    </source>
</evidence>
<feature type="compositionally biased region" description="Low complexity" evidence="11">
    <location>
        <begin position="1"/>
        <end position="14"/>
    </location>
</feature>
<evidence type="ECO:0000256" key="1">
    <source>
        <dbReference type="ARBA" id="ARBA00004586"/>
    </source>
</evidence>
<dbReference type="InterPro" id="IPR037767">
    <property type="entry name" value="C2A_Mug190-like"/>
</dbReference>
<dbReference type="GO" id="GO:0005789">
    <property type="term" value="C:endoplasmic reticulum membrane"/>
    <property type="evidence" value="ECO:0007669"/>
    <property type="project" value="UniProtKB-SubCell"/>
</dbReference>
<evidence type="ECO:0000256" key="10">
    <source>
        <dbReference type="ARBA" id="ARBA00023136"/>
    </source>
</evidence>
<comment type="subcellular location">
    <subcellularLocation>
        <location evidence="1">Endoplasmic reticulum membrane</location>
    </subcellularLocation>
</comment>
<evidence type="ECO:0000256" key="4">
    <source>
        <dbReference type="ARBA" id="ARBA00022692"/>
    </source>
</evidence>
<gene>
    <name evidence="14" type="ORF">CspeluHIS016_0305750</name>
</gene>
<dbReference type="Proteomes" id="UP001222932">
    <property type="component" value="Unassembled WGS sequence"/>
</dbReference>
<keyword evidence="9" id="KW-0446">Lipid-binding</keyword>
<keyword evidence="3" id="KW-0597">Phosphoprotein</keyword>
<name>A0AAD3YB63_9TREE</name>
<feature type="compositionally biased region" description="Basic and acidic residues" evidence="11">
    <location>
        <begin position="861"/>
        <end position="873"/>
    </location>
</feature>
<dbReference type="InterPro" id="IPR000008">
    <property type="entry name" value="C2_dom"/>
</dbReference>
<feature type="region of interest" description="Disordered" evidence="11">
    <location>
        <begin position="1"/>
        <end position="58"/>
    </location>
</feature>
<dbReference type="CDD" id="cd04041">
    <property type="entry name" value="C2A_fungal"/>
    <property type="match status" value="1"/>
</dbReference>
<evidence type="ECO:0000256" key="7">
    <source>
        <dbReference type="ARBA" id="ARBA00022989"/>
    </source>
</evidence>
<comment type="caution">
    <text evidence="14">The sequence shown here is derived from an EMBL/GenBank/DDBJ whole genome shotgun (WGS) entry which is preliminary data.</text>
</comment>
<keyword evidence="15" id="KW-1185">Reference proteome</keyword>
<keyword evidence="2" id="KW-0813">Transport</keyword>
<dbReference type="Pfam" id="PF25669">
    <property type="entry name" value="SMP_MUG190-like"/>
    <property type="match status" value="1"/>
</dbReference>
<keyword evidence="8" id="KW-0445">Lipid transport</keyword>
<dbReference type="GO" id="GO:0006869">
    <property type="term" value="P:lipid transport"/>
    <property type="evidence" value="ECO:0007669"/>
    <property type="project" value="UniProtKB-KW"/>
</dbReference>
<dbReference type="InterPro" id="IPR031468">
    <property type="entry name" value="SMP_LBD"/>
</dbReference>
<proteinExistence type="predicted"/>
<protein>
    <recommendedName>
        <fullName evidence="16">C2 domain-containing protein</fullName>
    </recommendedName>
</protein>
<keyword evidence="5" id="KW-0677">Repeat</keyword>
<dbReference type="PANTHER" id="PTHR47348">
    <property type="entry name" value="MEIOTICALLY UP-REGULATED GENE 190 PROTEIN"/>
    <property type="match status" value="1"/>
</dbReference>
<feature type="compositionally biased region" description="Polar residues" evidence="11">
    <location>
        <begin position="32"/>
        <end position="56"/>
    </location>
</feature>
<reference evidence="14" key="1">
    <citation type="journal article" date="2023" name="BMC Genomics">
        <title>Chromosome-level genome assemblies of Cutaneotrichosporon spp. (Trichosporonales, Basidiomycota) reveal imbalanced evolution between nucleotide sequences and chromosome synteny.</title>
        <authorList>
            <person name="Kobayashi Y."/>
            <person name="Kayamori A."/>
            <person name="Aoki K."/>
            <person name="Shiwa Y."/>
            <person name="Matsutani M."/>
            <person name="Fujita N."/>
            <person name="Sugita T."/>
            <person name="Iwasaki W."/>
            <person name="Tanaka N."/>
            <person name="Takashima M."/>
        </authorList>
    </citation>
    <scope>NUCLEOTIDE SEQUENCE</scope>
    <source>
        <strain evidence="14">HIS016</strain>
    </source>
</reference>
<dbReference type="EMBL" id="BTCM01000003">
    <property type="protein sequence ID" value="GMK56735.1"/>
    <property type="molecule type" value="Genomic_DNA"/>
</dbReference>
<feature type="compositionally biased region" description="Basic and acidic residues" evidence="11">
    <location>
        <begin position="243"/>
        <end position="257"/>
    </location>
</feature>
<dbReference type="GO" id="GO:0061817">
    <property type="term" value="P:endoplasmic reticulum-plasma membrane tethering"/>
    <property type="evidence" value="ECO:0007669"/>
    <property type="project" value="InterPro"/>
</dbReference>
<accession>A0AAD3YB63</accession>
<evidence type="ECO:0008006" key="16">
    <source>
        <dbReference type="Google" id="ProtNLM"/>
    </source>
</evidence>
<evidence type="ECO:0000313" key="15">
    <source>
        <dbReference type="Proteomes" id="UP001222932"/>
    </source>
</evidence>
<dbReference type="SUPFAM" id="SSF49562">
    <property type="entry name" value="C2 domain (Calcium/lipid-binding domain, CaLB)"/>
    <property type="match status" value="2"/>
</dbReference>
<dbReference type="Gene3D" id="2.60.40.150">
    <property type="entry name" value="C2 domain"/>
    <property type="match status" value="2"/>
</dbReference>
<dbReference type="PROSITE" id="PS50004">
    <property type="entry name" value="C2"/>
    <property type="match status" value="2"/>
</dbReference>
<evidence type="ECO:0000256" key="6">
    <source>
        <dbReference type="ARBA" id="ARBA00022824"/>
    </source>
</evidence>
<evidence type="ECO:0000313" key="14">
    <source>
        <dbReference type="EMBL" id="GMK56735.1"/>
    </source>
</evidence>
<dbReference type="Pfam" id="PF00168">
    <property type="entry name" value="C2"/>
    <property type="match status" value="2"/>
</dbReference>
<feature type="region of interest" description="Disordered" evidence="11">
    <location>
        <begin position="78"/>
        <end position="204"/>
    </location>
</feature>
<dbReference type="GO" id="GO:0008289">
    <property type="term" value="F:lipid binding"/>
    <property type="evidence" value="ECO:0007669"/>
    <property type="project" value="UniProtKB-KW"/>
</dbReference>
<organism evidence="14 15">
    <name type="scientific">Cutaneotrichosporon spelunceum</name>
    <dbReference type="NCBI Taxonomy" id="1672016"/>
    <lineage>
        <taxon>Eukaryota</taxon>
        <taxon>Fungi</taxon>
        <taxon>Dikarya</taxon>
        <taxon>Basidiomycota</taxon>
        <taxon>Agaricomycotina</taxon>
        <taxon>Tremellomycetes</taxon>
        <taxon>Trichosporonales</taxon>
        <taxon>Trichosporonaceae</taxon>
        <taxon>Cutaneotrichosporon</taxon>
    </lineage>
</organism>
<dbReference type="InterPro" id="IPR057349">
    <property type="entry name" value="C2_Mug190_3rd"/>
</dbReference>
<dbReference type="Pfam" id="PF25331">
    <property type="entry name" value="C2_Mug190_3rd"/>
    <property type="match status" value="1"/>
</dbReference>
<feature type="domain" description="SMP-LTD" evidence="13">
    <location>
        <begin position="408"/>
        <end position="637"/>
    </location>
</feature>
<dbReference type="CDD" id="cd04052">
    <property type="entry name" value="C2B_Tricalbin-like"/>
    <property type="match status" value="1"/>
</dbReference>
<feature type="compositionally biased region" description="Basic and acidic residues" evidence="11">
    <location>
        <begin position="194"/>
        <end position="204"/>
    </location>
</feature>
<keyword evidence="7" id="KW-1133">Transmembrane helix</keyword>
<dbReference type="SMART" id="SM00239">
    <property type="entry name" value="C2"/>
    <property type="match status" value="2"/>
</dbReference>
<feature type="domain" description="C2" evidence="12">
    <location>
        <begin position="628"/>
        <end position="758"/>
    </location>
</feature>
<sequence>MRPRSSSTSSIGSSRHLHSPSWLTSLRHKRTPSGNSNPPSSWTNPASSPHSGTTYIGENGRVANTVIAPDALQEYSAQMDNGFPTAGMADNPRTAAETGTAGVAFTDTPPDGDARPPDEAGAPGSPTATKSPTKPVHDPTSPSSSPAQPDATSQVGQSRSVPQFPTLPDAPPSKVYGKGYSASRRVPKAQDYASIKEAHEKQAEEYSRILQERENAIRANGEVTSGSMSPASAADGHTGGQNGDKKADQGVEEKARLMEQMNSNQEKPTERFRKRKKGERRVRDPITGRAIIVNDTDPKDFDPSHTRIMGTNVLYYDFPQPAPKGVTDILAYIESAEKLVAAGFAVLWILVCWGSTFWGFCFRSIVVLCSGIAVTSFMSLNRKNMEKEIMAMRQEQHRSRGNAMVPPTPESVEWLNHLVHLVWGLVDNTLFIPIADSVEDILQQSLPSFLDSVRITDVSQGSNALRITSVRALPDQPGDRGYPKTHWIDDGENLKLKDTTGKEIEEDQAGDYYNFEATFAYSALPGDKERSKNIHMLIQFFVGMHDWFHIPLPIWIQIEQIFGVIRLRVQFIPDPPFVRNVTFALCGVPAVEVSAIPMSRHLPNLLDLPIITTLVKDGIAAGTAELSVPKSMTINVKEMLSGTVGDTRNIGVFLISVHYCEGLSAQDSNGYSDPYIVLAYAKYGRPLYSTRIILQDLNPVYEETSFLLVSMDEVRNKEDLTAMLWDSDSLTADDLVGRVQIPIEELMSKPNKMYRREDKLKGFDDGNEMPGKLVWSVGYFDRVPLEKKYERLPTIEEAKAEPAPVSAPSKEMLPNDKAPNPARDYLPPAPPTLDKTRPDPQWSSGILSIILHHVNNLERQNLEGKSGKDREGEAGQDTDDPGEQTENLPSGYGEFIVNDSLVYRTRVKQYSVNPYFEAGTEVFIRDFQTTEVRVVIRDSRLRESDPIMGIVTVNLSDVFADCSSVKKTYPIQQGVGFGKASISFTFRGVKASLPENMRGWDTGTLNISRVRLRGDPAKREVWEPREVTLRVETNESTGKMSKREAQEEGGEIVWDGEPLNMPIYNRYQAHVWFKFGSHGLGKVIGKGKPGAIAILWLQDLTDLMDAEVELPVLVSDDMKQLQQNVINDETFRTHKFEVVGYITARMEFTPGIDLYHENLRLSQSRRHAFQTWMAVEGESEISFRQEGFDDDGVIDRSEKREMKKLHRRQLESRGRGMAQVGAYRSAKWIGRGVKDRLPGKKKTREPTVLTEA</sequence>
<feature type="region of interest" description="Disordered" evidence="11">
    <location>
        <begin position="861"/>
        <end position="892"/>
    </location>
</feature>
<feature type="compositionally biased region" description="Acidic residues" evidence="11">
    <location>
        <begin position="874"/>
        <end position="883"/>
    </location>
</feature>
<feature type="region of interest" description="Disordered" evidence="11">
    <location>
        <begin position="221"/>
        <end position="280"/>
    </location>
</feature>
<feature type="region of interest" description="Disordered" evidence="11">
    <location>
        <begin position="800"/>
        <end position="840"/>
    </location>
</feature>